<reference evidence="8" key="1">
    <citation type="journal article" date="2014" name="Int. J. Syst. Evol. Microbiol.">
        <title>Complete genome sequence of Corynebacterium casei LMG S-19264T (=DSM 44701T), isolated from a smear-ripened cheese.</title>
        <authorList>
            <consortium name="US DOE Joint Genome Institute (JGI-PGF)"/>
            <person name="Walter F."/>
            <person name="Albersmeier A."/>
            <person name="Kalinowski J."/>
            <person name="Ruckert C."/>
        </authorList>
    </citation>
    <scope>NUCLEOTIDE SEQUENCE</scope>
    <source>
        <strain evidence="8">CGMCC 4.5737</strain>
    </source>
</reference>
<dbReference type="PRINTS" id="PR00359">
    <property type="entry name" value="BP450"/>
</dbReference>
<dbReference type="Proteomes" id="UP000637578">
    <property type="component" value="Unassembled WGS sequence"/>
</dbReference>
<evidence type="ECO:0000256" key="2">
    <source>
        <dbReference type="ARBA" id="ARBA00022617"/>
    </source>
</evidence>
<evidence type="ECO:0000256" key="3">
    <source>
        <dbReference type="ARBA" id="ARBA00022723"/>
    </source>
</evidence>
<keyword evidence="3 7" id="KW-0479">Metal-binding</keyword>
<evidence type="ECO:0000313" key="8">
    <source>
        <dbReference type="EMBL" id="GGM80672.1"/>
    </source>
</evidence>
<dbReference type="CDD" id="cd11029">
    <property type="entry name" value="CYP107-like"/>
    <property type="match status" value="1"/>
</dbReference>
<evidence type="ECO:0000256" key="5">
    <source>
        <dbReference type="ARBA" id="ARBA00023004"/>
    </source>
</evidence>
<keyword evidence="5 7" id="KW-0408">Iron</keyword>
<dbReference type="InterPro" id="IPR002397">
    <property type="entry name" value="Cyt_P450_B"/>
</dbReference>
<evidence type="ECO:0000256" key="4">
    <source>
        <dbReference type="ARBA" id="ARBA00023002"/>
    </source>
</evidence>
<dbReference type="EMBL" id="BMMK01000049">
    <property type="protein sequence ID" value="GGM80672.1"/>
    <property type="molecule type" value="Genomic_DNA"/>
</dbReference>
<dbReference type="InterPro" id="IPR001128">
    <property type="entry name" value="Cyt_P450"/>
</dbReference>
<dbReference type="PROSITE" id="PS00086">
    <property type="entry name" value="CYTOCHROME_P450"/>
    <property type="match status" value="1"/>
</dbReference>
<organism evidence="8 9">
    <name type="scientific">Longimycelium tulufanense</name>
    <dbReference type="NCBI Taxonomy" id="907463"/>
    <lineage>
        <taxon>Bacteria</taxon>
        <taxon>Bacillati</taxon>
        <taxon>Actinomycetota</taxon>
        <taxon>Actinomycetes</taxon>
        <taxon>Pseudonocardiales</taxon>
        <taxon>Pseudonocardiaceae</taxon>
        <taxon>Longimycelium</taxon>
    </lineage>
</organism>
<sequence>MTDTLPSLPDVPDLFSDQFHNDQYCTYRALRDRQPVSRAQYTADSPAWIVTSYEESKALLQDSRLQRNECHVASGESLPEAAIPTGIEQYFENILARRDPPGHTRLRRVVAHHFTAHHVRSLRPRIQQVTNQAVDRLTEQDSRVDLVEHFADPLPARVLGELLNLDHDDREELVVRTHAVRTNRPDQPDDPLRPMVDFALRLLHLRRSEPGEDLVSDMVRAHEEGRLDDTELVTLLISLLLAGLDVTSNLISTAVFTLLTHPEQLKLLREQPALIPQAVEEVLRYRCPLELAARRFTREPVEANGVRIPEGQTVQVVLAAANRDPRQFPDPDRFDIARQDTSHVAFGHGAHFCVGAALGRVEAEIALATLLERFPRLALVVCPTEITWLRSFLRAPSTLPVQLG</sequence>
<name>A0A8J3CL26_9PSEU</name>
<dbReference type="Pfam" id="PF00067">
    <property type="entry name" value="p450"/>
    <property type="match status" value="1"/>
</dbReference>
<dbReference type="SUPFAM" id="SSF48264">
    <property type="entry name" value="Cytochrome P450"/>
    <property type="match status" value="1"/>
</dbReference>
<dbReference type="GO" id="GO:0016705">
    <property type="term" value="F:oxidoreductase activity, acting on paired donors, with incorporation or reduction of molecular oxygen"/>
    <property type="evidence" value="ECO:0007669"/>
    <property type="project" value="InterPro"/>
</dbReference>
<accession>A0A8J3CL26</accession>
<keyword evidence="6 7" id="KW-0503">Monooxygenase</keyword>
<keyword evidence="2 7" id="KW-0349">Heme</keyword>
<dbReference type="GO" id="GO:0005506">
    <property type="term" value="F:iron ion binding"/>
    <property type="evidence" value="ECO:0007669"/>
    <property type="project" value="InterPro"/>
</dbReference>
<dbReference type="InterPro" id="IPR036396">
    <property type="entry name" value="Cyt_P450_sf"/>
</dbReference>
<dbReference type="InterPro" id="IPR017972">
    <property type="entry name" value="Cyt_P450_CS"/>
</dbReference>
<dbReference type="GO" id="GO:0004497">
    <property type="term" value="F:monooxygenase activity"/>
    <property type="evidence" value="ECO:0007669"/>
    <property type="project" value="UniProtKB-KW"/>
</dbReference>
<keyword evidence="4 7" id="KW-0560">Oxidoreductase</keyword>
<evidence type="ECO:0000256" key="1">
    <source>
        <dbReference type="ARBA" id="ARBA00010617"/>
    </source>
</evidence>
<dbReference type="RefSeq" id="WP_189061729.1">
    <property type="nucleotide sequence ID" value="NZ_BMMK01000049.1"/>
</dbReference>
<dbReference type="Gene3D" id="1.10.630.10">
    <property type="entry name" value="Cytochrome P450"/>
    <property type="match status" value="1"/>
</dbReference>
<dbReference type="PANTHER" id="PTHR46696">
    <property type="entry name" value="P450, PUTATIVE (EUROFUNG)-RELATED"/>
    <property type="match status" value="1"/>
</dbReference>
<reference evidence="8" key="2">
    <citation type="submission" date="2020-09" db="EMBL/GenBank/DDBJ databases">
        <authorList>
            <person name="Sun Q."/>
            <person name="Zhou Y."/>
        </authorList>
    </citation>
    <scope>NUCLEOTIDE SEQUENCE</scope>
    <source>
        <strain evidence="8">CGMCC 4.5737</strain>
    </source>
</reference>
<gene>
    <name evidence="8" type="ORF">GCM10012275_59190</name>
</gene>
<dbReference type="FunFam" id="1.10.630.10:FF:000018">
    <property type="entry name" value="Cytochrome P450 monooxygenase"/>
    <property type="match status" value="1"/>
</dbReference>
<dbReference type="GO" id="GO:0020037">
    <property type="term" value="F:heme binding"/>
    <property type="evidence" value="ECO:0007669"/>
    <property type="project" value="InterPro"/>
</dbReference>
<comment type="similarity">
    <text evidence="1 7">Belongs to the cytochrome P450 family.</text>
</comment>
<evidence type="ECO:0000256" key="7">
    <source>
        <dbReference type="RuleBase" id="RU000461"/>
    </source>
</evidence>
<protein>
    <submittedName>
        <fullName evidence="8">Cytochrome P450</fullName>
    </submittedName>
</protein>
<dbReference type="AlphaFoldDB" id="A0A8J3CL26"/>
<keyword evidence="9" id="KW-1185">Reference proteome</keyword>
<evidence type="ECO:0000313" key="9">
    <source>
        <dbReference type="Proteomes" id="UP000637578"/>
    </source>
</evidence>
<evidence type="ECO:0000256" key="6">
    <source>
        <dbReference type="ARBA" id="ARBA00023033"/>
    </source>
</evidence>
<comment type="caution">
    <text evidence="8">The sequence shown here is derived from an EMBL/GenBank/DDBJ whole genome shotgun (WGS) entry which is preliminary data.</text>
</comment>
<dbReference type="PANTHER" id="PTHR46696:SF1">
    <property type="entry name" value="CYTOCHROME P450 YJIB-RELATED"/>
    <property type="match status" value="1"/>
</dbReference>
<proteinExistence type="inferred from homology"/>